<evidence type="ECO:0000256" key="5">
    <source>
        <dbReference type="ARBA" id="ARBA00022837"/>
    </source>
</evidence>
<dbReference type="PANTHER" id="PTHR10342:SF273">
    <property type="entry name" value="RE14504P"/>
    <property type="match status" value="1"/>
</dbReference>
<dbReference type="InterPro" id="IPR047115">
    <property type="entry name" value="ARSB"/>
</dbReference>
<dbReference type="Pfam" id="PF00884">
    <property type="entry name" value="Sulfatase"/>
    <property type="match status" value="1"/>
</dbReference>
<dbReference type="SUPFAM" id="SSF53649">
    <property type="entry name" value="Alkaline phosphatase-like"/>
    <property type="match status" value="1"/>
</dbReference>
<comment type="similarity">
    <text evidence="2">Belongs to the sulfatase family.</text>
</comment>
<keyword evidence="6" id="KW-0325">Glycoprotein</keyword>
<dbReference type="GO" id="GO:0046872">
    <property type="term" value="F:metal ion binding"/>
    <property type="evidence" value="ECO:0007669"/>
    <property type="project" value="UniProtKB-KW"/>
</dbReference>
<organism evidence="7">
    <name type="scientific">Cyprideis torosa</name>
    <dbReference type="NCBI Taxonomy" id="163714"/>
    <lineage>
        <taxon>Eukaryota</taxon>
        <taxon>Metazoa</taxon>
        <taxon>Ecdysozoa</taxon>
        <taxon>Arthropoda</taxon>
        <taxon>Crustacea</taxon>
        <taxon>Oligostraca</taxon>
        <taxon>Ostracoda</taxon>
        <taxon>Podocopa</taxon>
        <taxon>Podocopida</taxon>
        <taxon>Cytherocopina</taxon>
        <taxon>Cytheroidea</taxon>
        <taxon>Cytherideidae</taxon>
        <taxon>Cyprideis</taxon>
    </lineage>
</organism>
<keyword evidence="5" id="KW-0106">Calcium</keyword>
<comment type="cofactor">
    <cofactor evidence="1">
        <name>Ca(2+)</name>
        <dbReference type="ChEBI" id="CHEBI:29108"/>
    </cofactor>
</comment>
<name>A0A7R8WL49_9CRUS</name>
<keyword evidence="4" id="KW-0378">Hydrolase</keyword>
<dbReference type="OrthoDB" id="103349at2759"/>
<keyword evidence="3" id="KW-0479">Metal-binding</keyword>
<dbReference type="PROSITE" id="PS00523">
    <property type="entry name" value="SULFATASE_1"/>
    <property type="match status" value="1"/>
</dbReference>
<protein>
    <submittedName>
        <fullName evidence="7">Uncharacterized protein</fullName>
    </submittedName>
</protein>
<proteinExistence type="inferred from homology"/>
<evidence type="ECO:0000256" key="2">
    <source>
        <dbReference type="ARBA" id="ARBA00008779"/>
    </source>
</evidence>
<feature type="non-terminal residue" evidence="7">
    <location>
        <position position="1"/>
    </location>
</feature>
<sequence length="211" mass="23745">MIWYVIFILADDLGFNDVGYRGGDQIPTPNLDALAYSGVILDNYYVQPVCTPSRSAMLTGRYPIRNVVTTYIGILILTGMQGSAFIPDDPVGLPKDERTLAEHLQDLGYDTQMVGKWHLGYCKEEFSPTSRGFNGHFGYWNQAIEYWNHTAISPMPLNFLGRDMRNGMDRVEDSQGTYATRLFTDKAVEIIANHGNDQPLFLYLAHMAPHG</sequence>
<evidence type="ECO:0000256" key="4">
    <source>
        <dbReference type="ARBA" id="ARBA00022801"/>
    </source>
</evidence>
<dbReference type="InterPro" id="IPR024607">
    <property type="entry name" value="Sulfatase_CS"/>
</dbReference>
<dbReference type="GO" id="GO:0008484">
    <property type="term" value="F:sulfuric ester hydrolase activity"/>
    <property type="evidence" value="ECO:0007669"/>
    <property type="project" value="InterPro"/>
</dbReference>
<evidence type="ECO:0000256" key="6">
    <source>
        <dbReference type="ARBA" id="ARBA00023180"/>
    </source>
</evidence>
<dbReference type="PANTHER" id="PTHR10342">
    <property type="entry name" value="ARYLSULFATASE"/>
    <property type="match status" value="1"/>
</dbReference>
<dbReference type="PROSITE" id="PS00149">
    <property type="entry name" value="SULFATASE_2"/>
    <property type="match status" value="1"/>
</dbReference>
<reference evidence="7" key="1">
    <citation type="submission" date="2020-11" db="EMBL/GenBank/DDBJ databases">
        <authorList>
            <person name="Tran Van P."/>
        </authorList>
    </citation>
    <scope>NUCLEOTIDE SEQUENCE</scope>
</reference>
<evidence type="ECO:0000313" key="7">
    <source>
        <dbReference type="EMBL" id="CAD7232949.1"/>
    </source>
</evidence>
<accession>A0A7R8WL49</accession>
<gene>
    <name evidence="7" type="ORF">CTOB1V02_LOCUS10774</name>
</gene>
<evidence type="ECO:0000256" key="3">
    <source>
        <dbReference type="ARBA" id="ARBA00022723"/>
    </source>
</evidence>
<evidence type="ECO:0000256" key="1">
    <source>
        <dbReference type="ARBA" id="ARBA00001913"/>
    </source>
</evidence>
<dbReference type="InterPro" id="IPR017850">
    <property type="entry name" value="Alkaline_phosphatase_core_sf"/>
</dbReference>
<dbReference type="InterPro" id="IPR000917">
    <property type="entry name" value="Sulfatase_N"/>
</dbReference>
<dbReference type="EMBL" id="OB665377">
    <property type="protein sequence ID" value="CAD7232949.1"/>
    <property type="molecule type" value="Genomic_DNA"/>
</dbReference>
<dbReference type="Gene3D" id="3.40.720.10">
    <property type="entry name" value="Alkaline Phosphatase, subunit A"/>
    <property type="match status" value="1"/>
</dbReference>
<dbReference type="AlphaFoldDB" id="A0A7R8WL49"/>